<dbReference type="GO" id="GO:0052170">
    <property type="term" value="P:symbiont-mediated suppression of host innate immune response"/>
    <property type="evidence" value="ECO:0007669"/>
    <property type="project" value="UniProtKB-KW"/>
</dbReference>
<evidence type="ECO:0000256" key="3">
    <source>
        <dbReference type="ARBA" id="ARBA00022562"/>
    </source>
</evidence>
<evidence type="ECO:0000256" key="11">
    <source>
        <dbReference type="ARBA" id="ARBA00023125"/>
    </source>
</evidence>
<evidence type="ECO:0000256" key="17">
    <source>
        <dbReference type="ARBA" id="ARBA00023309"/>
    </source>
</evidence>
<evidence type="ECO:0000256" key="15">
    <source>
        <dbReference type="ARBA" id="ARBA00023258"/>
    </source>
</evidence>
<evidence type="ECO:0000256" key="10">
    <source>
        <dbReference type="ARBA" id="ARBA00023015"/>
    </source>
</evidence>
<keyword evidence="6" id="KW-0479">Metal-binding</keyword>
<reference evidence="19 20" key="1">
    <citation type="journal article" date="2011" name="J. Gen. Virol.">
        <title>Characterization of the complete genomes of Camelus dromedarius papillomavirus types 1 and 2.</title>
        <authorList>
            <person name="Ure A.E."/>
            <person name="Elfadl A.K."/>
            <person name="Khalafalla A.I."/>
            <person name="Gameel A.A."/>
            <person name="Dillner J."/>
            <person name="Forslund O."/>
        </authorList>
    </citation>
    <scope>NUCLEOTIDE SEQUENCE [LARGE SCALE GENOMIC DNA]</scope>
</reference>
<dbReference type="InterPro" id="IPR000148">
    <property type="entry name" value="Papilloma_E7"/>
</dbReference>
<organism evidence="19 20">
    <name type="scientific">Camelus dromedarius papillomavirus 2</name>
    <dbReference type="NCBI Taxonomy" id="996651"/>
    <lineage>
        <taxon>Viruses</taxon>
        <taxon>Monodnaviria</taxon>
        <taxon>Shotokuvirae</taxon>
        <taxon>Cossaviricota</taxon>
        <taxon>Papovaviricetes</taxon>
        <taxon>Zurhausenvirales</taxon>
        <taxon>Papillomaviridae</taxon>
        <taxon>Firstpapillomavirinae</taxon>
        <taxon>Deltapapillomavirus</taxon>
        <taxon>Deltapapillomavirus 6</taxon>
    </lineage>
</organism>
<evidence type="ECO:0000256" key="5">
    <source>
        <dbReference type="ARBA" id="ARBA00022632"/>
    </source>
</evidence>
<evidence type="ECO:0000256" key="9">
    <source>
        <dbReference type="ARBA" id="ARBA00022833"/>
    </source>
</evidence>
<evidence type="ECO:0000313" key="19">
    <source>
        <dbReference type="EMBL" id="ADZ53059.1"/>
    </source>
</evidence>
<keyword evidence="9" id="KW-0862">Zinc</keyword>
<dbReference type="GO" id="GO:0039645">
    <property type="term" value="P:symbiont-mediated perturbation of host cell cycle G1/S transition checkpoint"/>
    <property type="evidence" value="ECO:0007669"/>
    <property type="project" value="UniProtKB-KW"/>
</dbReference>
<keyword evidence="5" id="KW-1090">Inhibition of host innate immune response by virus</keyword>
<feature type="region of interest" description="Disordered" evidence="18">
    <location>
        <begin position="28"/>
        <end position="54"/>
    </location>
</feature>
<evidence type="ECO:0000313" key="20">
    <source>
        <dbReference type="Proteomes" id="UP000125519"/>
    </source>
</evidence>
<evidence type="ECO:0000256" key="14">
    <source>
        <dbReference type="ARBA" id="ARBA00023200"/>
    </source>
</evidence>
<keyword evidence="10" id="KW-0805">Transcription regulation</keyword>
<evidence type="ECO:0000256" key="8">
    <source>
        <dbReference type="ARBA" id="ARBA00022830"/>
    </source>
</evidence>
<keyword evidence="2" id="KW-0244">Early protein</keyword>
<evidence type="ECO:0000256" key="2">
    <source>
        <dbReference type="ARBA" id="ARBA00022518"/>
    </source>
</evidence>
<dbReference type="GO" id="GO:0003700">
    <property type="term" value="F:DNA-binding transcription factor activity"/>
    <property type="evidence" value="ECO:0007669"/>
    <property type="project" value="InterPro"/>
</dbReference>
<dbReference type="RefSeq" id="YP_004306473.1">
    <property type="nucleotide sequence ID" value="NC_015268.1"/>
</dbReference>
<keyword evidence="14" id="KW-1035">Host cytoplasm</keyword>
<dbReference type="GeneID" id="10324107"/>
<keyword evidence="15" id="KW-0922">Interferon antiviral system evasion</keyword>
<keyword evidence="4" id="KW-0945">Host-virus interaction</keyword>
<dbReference type="Pfam" id="PF00527">
    <property type="entry name" value="E7"/>
    <property type="match status" value="1"/>
</dbReference>
<keyword evidence="11" id="KW-0238">DNA-binding</keyword>
<dbReference type="GO" id="GO:0039502">
    <property type="term" value="P:symbiont-mediated suppression of host type I interferon-mediated signaling pathway"/>
    <property type="evidence" value="ECO:0007669"/>
    <property type="project" value="UniProtKB-KW"/>
</dbReference>
<evidence type="ECO:0000256" key="1">
    <source>
        <dbReference type="ARBA" id="ARBA00022504"/>
    </source>
</evidence>
<keyword evidence="1" id="KW-1121">Modulation of host cell cycle by virus</keyword>
<dbReference type="EMBL" id="HQ912791">
    <property type="protein sequence ID" value="ADZ53059.1"/>
    <property type="molecule type" value="Genomic_DNA"/>
</dbReference>
<evidence type="ECO:0000256" key="18">
    <source>
        <dbReference type="SAM" id="MobiDB-lite"/>
    </source>
</evidence>
<keyword evidence="17" id="KW-1078">G1/S host cell cycle checkpoint dysregulation by virus</keyword>
<keyword evidence="7" id="KW-0863">Zinc-finger</keyword>
<sequence>MVVGPKTSKDLSKALEDTLDSIDFEFEPIRASTPVPQQPPPPPPTPEPGPPAQCLIIKGSARRAYYIRAPCSDCQNPVDLTVKTSHTSIYHLHQLLTKDLQLLCSPCEQASRRRKRNGRR</sequence>
<evidence type="ECO:0000256" key="6">
    <source>
        <dbReference type="ARBA" id="ARBA00022723"/>
    </source>
</evidence>
<keyword evidence="8" id="KW-1114">Inhibition of host interferon signaling pathway by virus</keyword>
<dbReference type="KEGG" id="vg:10324107"/>
<evidence type="ECO:0000256" key="16">
    <source>
        <dbReference type="ARBA" id="ARBA00023280"/>
    </source>
</evidence>
<accession>F2YGH6</accession>
<dbReference type="OrthoDB" id="39911at10239"/>
<evidence type="ECO:0000256" key="4">
    <source>
        <dbReference type="ARBA" id="ARBA00022581"/>
    </source>
</evidence>
<name>F2YGH6_9PAPI</name>
<dbReference type="GO" id="GO:0008270">
    <property type="term" value="F:zinc ion binding"/>
    <property type="evidence" value="ECO:0007669"/>
    <property type="project" value="UniProtKB-KW"/>
</dbReference>
<feature type="compositionally biased region" description="Pro residues" evidence="18">
    <location>
        <begin position="36"/>
        <end position="51"/>
    </location>
</feature>
<dbReference type="SUPFAM" id="SSF161234">
    <property type="entry name" value="E7 C-terminal domain-like"/>
    <property type="match status" value="1"/>
</dbReference>
<dbReference type="Gene3D" id="3.30.160.330">
    <property type="match status" value="1"/>
</dbReference>
<evidence type="ECO:0000256" key="7">
    <source>
        <dbReference type="ARBA" id="ARBA00022771"/>
    </source>
</evidence>
<protein>
    <submittedName>
        <fullName evidence="19">E7</fullName>
    </submittedName>
</protein>
<dbReference type="Proteomes" id="UP000125519">
    <property type="component" value="Segment"/>
</dbReference>
<keyword evidence="13" id="KW-0804">Transcription</keyword>
<keyword evidence="3" id="KW-1048">Host nucleus</keyword>
<evidence type="ECO:0000256" key="13">
    <source>
        <dbReference type="ARBA" id="ARBA00023163"/>
    </source>
</evidence>
<proteinExistence type="predicted"/>
<evidence type="ECO:0000256" key="12">
    <source>
        <dbReference type="ARBA" id="ARBA00023159"/>
    </source>
</evidence>
<keyword evidence="16" id="KW-0899">Viral immunoevasion</keyword>
<keyword evidence="12" id="KW-0010">Activator</keyword>
<dbReference type="GO" id="GO:0003677">
    <property type="term" value="F:DNA binding"/>
    <property type="evidence" value="ECO:0007669"/>
    <property type="project" value="UniProtKB-KW"/>
</dbReference>